<accession>A0A1F6T558</accession>
<dbReference type="Proteomes" id="UP000178379">
    <property type="component" value="Unassembled WGS sequence"/>
</dbReference>
<reference evidence="2 3" key="1">
    <citation type="journal article" date="2016" name="Nat. Commun.">
        <title>Thousands of microbial genomes shed light on interconnected biogeochemical processes in an aquifer system.</title>
        <authorList>
            <person name="Anantharaman K."/>
            <person name="Brown C.T."/>
            <person name="Hug L.A."/>
            <person name="Sharon I."/>
            <person name="Castelle C.J."/>
            <person name="Probst A.J."/>
            <person name="Thomas B.C."/>
            <person name="Singh A."/>
            <person name="Wilkins M.J."/>
            <person name="Karaoz U."/>
            <person name="Brodie E.L."/>
            <person name="Williams K.H."/>
            <person name="Hubbard S.S."/>
            <person name="Banfield J.F."/>
        </authorList>
    </citation>
    <scope>NUCLEOTIDE SEQUENCE [LARGE SCALE GENOMIC DNA]</scope>
</reference>
<dbReference type="PROSITE" id="PS50075">
    <property type="entry name" value="CARRIER"/>
    <property type="match status" value="1"/>
</dbReference>
<dbReference type="SUPFAM" id="SSF47336">
    <property type="entry name" value="ACP-like"/>
    <property type="match status" value="1"/>
</dbReference>
<organism evidence="2 3">
    <name type="scientific">Candidatus Muproteobacteria bacterium RBG_16_62_13</name>
    <dbReference type="NCBI Taxonomy" id="1817756"/>
    <lineage>
        <taxon>Bacteria</taxon>
        <taxon>Pseudomonadati</taxon>
        <taxon>Pseudomonadota</taxon>
        <taxon>Candidatus Muproteobacteria</taxon>
    </lineage>
</organism>
<sequence length="88" mass="10047">MGLDTVEFVLWAEKKFGIDIPDEDVTHLYTVGEFCRYLAMALAARDGLEAPGHDAIYQVVVECLVGEFKVQRDRIFHDSRFVRDLGLE</sequence>
<evidence type="ECO:0000259" key="1">
    <source>
        <dbReference type="PROSITE" id="PS50075"/>
    </source>
</evidence>
<gene>
    <name evidence="2" type="ORF">A2140_02980</name>
</gene>
<evidence type="ECO:0000313" key="3">
    <source>
        <dbReference type="Proteomes" id="UP000178379"/>
    </source>
</evidence>
<proteinExistence type="predicted"/>
<feature type="domain" description="Carrier" evidence="1">
    <location>
        <begin position="1"/>
        <end position="42"/>
    </location>
</feature>
<name>A0A1F6T558_9PROT</name>
<dbReference type="AlphaFoldDB" id="A0A1F6T558"/>
<dbReference type="Gene3D" id="1.10.1200.10">
    <property type="entry name" value="ACP-like"/>
    <property type="match status" value="1"/>
</dbReference>
<dbReference type="EMBL" id="MFSQ01000057">
    <property type="protein sequence ID" value="OGI40270.1"/>
    <property type="molecule type" value="Genomic_DNA"/>
</dbReference>
<protein>
    <recommendedName>
        <fullName evidence="1">Carrier domain-containing protein</fullName>
    </recommendedName>
</protein>
<dbReference type="InterPro" id="IPR009081">
    <property type="entry name" value="PP-bd_ACP"/>
</dbReference>
<dbReference type="InterPro" id="IPR036736">
    <property type="entry name" value="ACP-like_sf"/>
</dbReference>
<comment type="caution">
    <text evidence="2">The sequence shown here is derived from an EMBL/GenBank/DDBJ whole genome shotgun (WGS) entry which is preliminary data.</text>
</comment>
<dbReference type="STRING" id="1817756.A2140_02980"/>
<evidence type="ECO:0000313" key="2">
    <source>
        <dbReference type="EMBL" id="OGI40270.1"/>
    </source>
</evidence>